<evidence type="ECO:0000313" key="4">
    <source>
        <dbReference type="Proteomes" id="UP001359559"/>
    </source>
</evidence>
<gene>
    <name evidence="3" type="ORF">RJT34_15993</name>
</gene>
<keyword evidence="1" id="KW-1133">Transmembrane helix</keyword>
<evidence type="ECO:0000256" key="1">
    <source>
        <dbReference type="SAM" id="Phobius"/>
    </source>
</evidence>
<evidence type="ECO:0000313" key="3">
    <source>
        <dbReference type="EMBL" id="KAK7293132.1"/>
    </source>
</evidence>
<sequence>MRKQKQPRECEAQLRPILADHLIVEILSWLPVKSLIRFRCVSKSWNSLIISDSQFTKLHLQRSSTPSTKLQLLIDSPCLDSMVSSWPVTQLLNNSSSFLTTEGQNFSSENYNFIGSCNGLIALRGTQYRVGILRYSWVCFWNPATRTRSQNSPSCFGLTGFGFGYDPISDTYKVVGLISCSVGEQGFQRDKVKVYSRGGNCWRAIVSFPDGVALERMNGVYVNGTLNWVAFRYNSDNIVNQVVIVSLHLGNETNVEFPLPNLLDHEAWFLLSPTLWVLKDCLHVSHYHTATDYMIWQMKEFGVKESWTPLLNINLDYLQTSYPGFRIMRLPICLFENGNVLMFSEDYYQRRAVLYNERDGIVASFAIPGITFIYSIQYYAESLVSPT</sequence>
<dbReference type="NCBIfam" id="TIGR01640">
    <property type="entry name" value="F_box_assoc_1"/>
    <property type="match status" value="1"/>
</dbReference>
<proteinExistence type="predicted"/>
<dbReference type="Gene3D" id="1.20.1280.50">
    <property type="match status" value="1"/>
</dbReference>
<keyword evidence="4" id="KW-1185">Reference proteome</keyword>
<dbReference type="Pfam" id="PF00646">
    <property type="entry name" value="F-box"/>
    <property type="match status" value="1"/>
</dbReference>
<dbReference type="SUPFAM" id="SSF81383">
    <property type="entry name" value="F-box domain"/>
    <property type="match status" value="1"/>
</dbReference>
<dbReference type="PANTHER" id="PTHR31672:SF13">
    <property type="entry name" value="F-BOX PROTEIN CPR30-LIKE"/>
    <property type="match status" value="1"/>
</dbReference>
<feature type="domain" description="F-box" evidence="2">
    <location>
        <begin position="18"/>
        <end position="57"/>
    </location>
</feature>
<keyword evidence="1" id="KW-0472">Membrane</keyword>
<dbReference type="EMBL" id="JAYKXN010000004">
    <property type="protein sequence ID" value="KAK7293132.1"/>
    <property type="molecule type" value="Genomic_DNA"/>
</dbReference>
<reference evidence="3 4" key="1">
    <citation type="submission" date="2024-01" db="EMBL/GenBank/DDBJ databases">
        <title>The genomes of 5 underutilized Papilionoideae crops provide insights into root nodulation and disease resistance.</title>
        <authorList>
            <person name="Yuan L."/>
        </authorList>
    </citation>
    <scope>NUCLEOTIDE SEQUENCE [LARGE SCALE GENOMIC DNA]</scope>
    <source>
        <strain evidence="3">LY-2023</strain>
        <tissue evidence="3">Leaf</tissue>
    </source>
</reference>
<dbReference type="InterPro" id="IPR001810">
    <property type="entry name" value="F-box_dom"/>
</dbReference>
<dbReference type="InterPro" id="IPR017451">
    <property type="entry name" value="F-box-assoc_interact_dom"/>
</dbReference>
<protein>
    <recommendedName>
        <fullName evidence="2">F-box domain-containing protein</fullName>
    </recommendedName>
</protein>
<dbReference type="CDD" id="cd22157">
    <property type="entry name" value="F-box_AtFBW1-like"/>
    <property type="match status" value="1"/>
</dbReference>
<accession>A0AAN9PD85</accession>
<keyword evidence="1" id="KW-0812">Transmembrane</keyword>
<feature type="transmembrane region" description="Helical" evidence="1">
    <location>
        <begin position="360"/>
        <end position="380"/>
    </location>
</feature>
<dbReference type="InterPro" id="IPR036047">
    <property type="entry name" value="F-box-like_dom_sf"/>
</dbReference>
<dbReference type="PANTHER" id="PTHR31672">
    <property type="entry name" value="BNACNNG10540D PROTEIN"/>
    <property type="match status" value="1"/>
</dbReference>
<evidence type="ECO:0000259" key="2">
    <source>
        <dbReference type="SMART" id="SM00256"/>
    </source>
</evidence>
<dbReference type="InterPro" id="IPR006527">
    <property type="entry name" value="F-box-assoc_dom_typ1"/>
</dbReference>
<dbReference type="AlphaFoldDB" id="A0AAN9PD85"/>
<dbReference type="SMART" id="SM00256">
    <property type="entry name" value="FBOX"/>
    <property type="match status" value="1"/>
</dbReference>
<comment type="caution">
    <text evidence="3">The sequence shown here is derived from an EMBL/GenBank/DDBJ whole genome shotgun (WGS) entry which is preliminary data.</text>
</comment>
<name>A0AAN9PD85_CLITE</name>
<dbReference type="InterPro" id="IPR050796">
    <property type="entry name" value="SCF_F-box_component"/>
</dbReference>
<dbReference type="Proteomes" id="UP001359559">
    <property type="component" value="Unassembled WGS sequence"/>
</dbReference>
<dbReference type="Pfam" id="PF07734">
    <property type="entry name" value="FBA_1"/>
    <property type="match status" value="1"/>
</dbReference>
<organism evidence="3 4">
    <name type="scientific">Clitoria ternatea</name>
    <name type="common">Butterfly pea</name>
    <dbReference type="NCBI Taxonomy" id="43366"/>
    <lineage>
        <taxon>Eukaryota</taxon>
        <taxon>Viridiplantae</taxon>
        <taxon>Streptophyta</taxon>
        <taxon>Embryophyta</taxon>
        <taxon>Tracheophyta</taxon>
        <taxon>Spermatophyta</taxon>
        <taxon>Magnoliopsida</taxon>
        <taxon>eudicotyledons</taxon>
        <taxon>Gunneridae</taxon>
        <taxon>Pentapetalae</taxon>
        <taxon>rosids</taxon>
        <taxon>fabids</taxon>
        <taxon>Fabales</taxon>
        <taxon>Fabaceae</taxon>
        <taxon>Papilionoideae</taxon>
        <taxon>50 kb inversion clade</taxon>
        <taxon>NPAAA clade</taxon>
        <taxon>indigoferoid/millettioid clade</taxon>
        <taxon>Phaseoleae</taxon>
        <taxon>Clitoria</taxon>
    </lineage>
</organism>